<dbReference type="InterPro" id="IPR000169">
    <property type="entry name" value="Pept_cys_AS"/>
</dbReference>
<evidence type="ECO:0000256" key="1">
    <source>
        <dbReference type="ARBA" id="ARBA00007623"/>
    </source>
</evidence>
<dbReference type="PROSITE" id="PS00139">
    <property type="entry name" value="THIOL_PROTEASE_CYS"/>
    <property type="match status" value="1"/>
</dbReference>
<dbReference type="InterPro" id="IPR022683">
    <property type="entry name" value="Calpain_III"/>
</dbReference>
<dbReference type="Gene3D" id="2.60.120.380">
    <property type="match status" value="1"/>
</dbReference>
<keyword evidence="4 6" id="KW-0788">Thiol protease</keyword>
<evidence type="ECO:0000259" key="7">
    <source>
        <dbReference type="PROSITE" id="PS50203"/>
    </source>
</evidence>
<dbReference type="InterPro" id="IPR022682">
    <property type="entry name" value="Calpain_domain_III"/>
</dbReference>
<dbReference type="SMART" id="SM00230">
    <property type="entry name" value="CysPc"/>
    <property type="match status" value="1"/>
</dbReference>
<sequence length="553" mass="63240">MPYHYSYFYSKAIADEDGNVCSYNFRKGAPRFGDGGQPNTFFTRGSYRLLSRLLKGGSLGSGDVYHPAHAIFRSRTMGECDDDPTQEQDDLLKDGHGFRYGGGTPGDVFIRTATGIRRVLPSIFNLKVLGEKGSGLRARGEVQDFLNIRNRCLEEGSLFEDPEFPAEDTSIFYSKTPPRPFEWKRPIEIADNPEFFVGDATRFDVQQGELGDCWLLAAVANLTLNRGLFSQVVPDDQSFGDKYAGIFHFRFWQYGRWVDVVIDDRLPTYSGKLVFLHSSEHNEFWSALLEKAYAKLHGSYEALKGGTTCEAMEDFTGGVTEMYELNQAPGNLYRIMLKAYERSSLMGCSIEPDPNVLEAQTPEGLIKGHAYSITKVKYVDIQTPRSSGKIPLIRIRNPWGNEAEWNGPWSDKSPEWRFIPDEEKEEIGLTFDDDGEFWMSYQDFKTHFSRLEICNLNPDSLSEEEILRSHKRKWEMSMFEGEWVRGVTAGGCRNYLETFWHNPQYCITLEDPDDEDEDDKCTVIVALMQKNHRSQRKMGVECLTIGFAMNWQH</sequence>
<dbReference type="InterPro" id="IPR001300">
    <property type="entry name" value="Peptidase_C2_calpain_cat"/>
</dbReference>
<reference evidence="9" key="1">
    <citation type="submission" date="2020-01" db="EMBL/GenBank/DDBJ databases">
        <title>Draft genome sequence of the Termite Coptotermes fromosanus.</title>
        <authorList>
            <person name="Itakura S."/>
            <person name="Yosikawa Y."/>
            <person name="Umezawa K."/>
        </authorList>
    </citation>
    <scope>NUCLEOTIDE SEQUENCE [LARGE SCALE GENOMIC DNA]</scope>
</reference>
<comment type="similarity">
    <text evidence="1">Belongs to the peptidase C2 family.</text>
</comment>
<comment type="caution">
    <text evidence="8">The sequence shown here is derived from an EMBL/GenBank/DDBJ whole genome shotgun (WGS) entry which is preliminary data.</text>
</comment>
<evidence type="ECO:0000313" key="9">
    <source>
        <dbReference type="Proteomes" id="UP000502823"/>
    </source>
</evidence>
<dbReference type="InterPro" id="IPR022684">
    <property type="entry name" value="Calpain_cysteine_protease"/>
</dbReference>
<dbReference type="FunCoup" id="A0A6L2Q419">
    <property type="interactions" value="200"/>
</dbReference>
<proteinExistence type="inferred from homology"/>
<dbReference type="FunFam" id="3.90.70.10:FF:000001">
    <property type="entry name" value="Calpain-1 catalytic subunit"/>
    <property type="match status" value="1"/>
</dbReference>
<dbReference type="CDD" id="cd00044">
    <property type="entry name" value="CysPc"/>
    <property type="match status" value="1"/>
</dbReference>
<dbReference type="Proteomes" id="UP000502823">
    <property type="component" value="Unassembled WGS sequence"/>
</dbReference>
<dbReference type="PROSITE" id="PS50203">
    <property type="entry name" value="CALPAIN_CAT"/>
    <property type="match status" value="1"/>
</dbReference>
<dbReference type="SMART" id="SM00720">
    <property type="entry name" value="calpain_III"/>
    <property type="match status" value="1"/>
</dbReference>
<dbReference type="Pfam" id="PF01067">
    <property type="entry name" value="Calpain_III"/>
    <property type="match status" value="1"/>
</dbReference>
<dbReference type="GO" id="GO:0006508">
    <property type="term" value="P:proteolysis"/>
    <property type="evidence" value="ECO:0007669"/>
    <property type="project" value="UniProtKB-KW"/>
</dbReference>
<evidence type="ECO:0000256" key="6">
    <source>
        <dbReference type="PROSITE-ProRule" id="PRU00239"/>
    </source>
</evidence>
<dbReference type="PANTHER" id="PTHR10183:SF433">
    <property type="entry name" value="CALPAIN-A-RELATED"/>
    <property type="match status" value="1"/>
</dbReference>
<evidence type="ECO:0000256" key="5">
    <source>
        <dbReference type="PIRSR" id="PIRSR622684-1"/>
    </source>
</evidence>
<dbReference type="InterPro" id="IPR038765">
    <property type="entry name" value="Papain-like_cys_pep_sf"/>
</dbReference>
<dbReference type="InParanoid" id="A0A6L2Q419"/>
<dbReference type="Gene3D" id="3.90.70.10">
    <property type="entry name" value="Cysteine proteinases"/>
    <property type="match status" value="1"/>
</dbReference>
<dbReference type="GO" id="GO:0005737">
    <property type="term" value="C:cytoplasm"/>
    <property type="evidence" value="ECO:0007669"/>
    <property type="project" value="TreeGrafter"/>
</dbReference>
<accession>A0A6L2Q419</accession>
<dbReference type="EMBL" id="BLKM01000907">
    <property type="protein sequence ID" value="GFG39569.1"/>
    <property type="molecule type" value="Genomic_DNA"/>
</dbReference>
<keyword evidence="3 6" id="KW-0378">Hydrolase</keyword>
<dbReference type="AlphaFoldDB" id="A0A6L2Q419"/>
<feature type="active site" evidence="5 6">
    <location>
        <position position="213"/>
    </location>
</feature>
<dbReference type="OrthoDB" id="424753at2759"/>
<evidence type="ECO:0000313" key="8">
    <source>
        <dbReference type="EMBL" id="GFG39569.1"/>
    </source>
</evidence>
<evidence type="ECO:0000256" key="4">
    <source>
        <dbReference type="ARBA" id="ARBA00022807"/>
    </source>
</evidence>
<dbReference type="InterPro" id="IPR036213">
    <property type="entry name" value="Calpain_III_sf"/>
</dbReference>
<dbReference type="SUPFAM" id="SSF49758">
    <property type="entry name" value="Calpain large subunit, middle domain (domain III)"/>
    <property type="match status" value="1"/>
</dbReference>
<feature type="domain" description="Calpain catalytic" evidence="7">
    <location>
        <begin position="158"/>
        <end position="457"/>
    </location>
</feature>
<feature type="active site" evidence="5 6">
    <location>
        <position position="369"/>
    </location>
</feature>
<evidence type="ECO:0000256" key="3">
    <source>
        <dbReference type="ARBA" id="ARBA00022801"/>
    </source>
</evidence>
<evidence type="ECO:0000256" key="2">
    <source>
        <dbReference type="ARBA" id="ARBA00022670"/>
    </source>
</evidence>
<dbReference type="SUPFAM" id="SSF54001">
    <property type="entry name" value="Cysteine proteinases"/>
    <property type="match status" value="1"/>
</dbReference>
<dbReference type="PRINTS" id="PR00704">
    <property type="entry name" value="CALPAIN"/>
</dbReference>
<keyword evidence="9" id="KW-1185">Reference proteome</keyword>
<dbReference type="GO" id="GO:0004198">
    <property type="term" value="F:calcium-dependent cysteine-type endopeptidase activity"/>
    <property type="evidence" value="ECO:0007669"/>
    <property type="project" value="InterPro"/>
</dbReference>
<name>A0A6L2Q419_COPFO</name>
<keyword evidence="2 6" id="KW-0645">Protease</keyword>
<dbReference type="Pfam" id="PF00648">
    <property type="entry name" value="Peptidase_C2"/>
    <property type="match status" value="1"/>
</dbReference>
<protein>
    <recommendedName>
        <fullName evidence="7">Calpain catalytic domain-containing protein</fullName>
    </recommendedName>
</protein>
<feature type="active site" evidence="5 6">
    <location>
        <position position="397"/>
    </location>
</feature>
<organism evidence="8 9">
    <name type="scientific">Coptotermes formosanus</name>
    <name type="common">Formosan subterranean termite</name>
    <dbReference type="NCBI Taxonomy" id="36987"/>
    <lineage>
        <taxon>Eukaryota</taxon>
        <taxon>Metazoa</taxon>
        <taxon>Ecdysozoa</taxon>
        <taxon>Arthropoda</taxon>
        <taxon>Hexapoda</taxon>
        <taxon>Insecta</taxon>
        <taxon>Pterygota</taxon>
        <taxon>Neoptera</taxon>
        <taxon>Polyneoptera</taxon>
        <taxon>Dictyoptera</taxon>
        <taxon>Blattodea</taxon>
        <taxon>Blattoidea</taxon>
        <taxon>Termitoidae</taxon>
        <taxon>Rhinotermitidae</taxon>
        <taxon>Coptotermes</taxon>
    </lineage>
</organism>
<gene>
    <name evidence="8" type="ORF">Cfor_00999</name>
</gene>
<dbReference type="PANTHER" id="PTHR10183">
    <property type="entry name" value="CALPAIN"/>
    <property type="match status" value="1"/>
</dbReference>